<keyword evidence="2" id="KW-1185">Reference proteome</keyword>
<gene>
    <name evidence="1" type="ORF">POCTA_138.1.T1430082</name>
</gene>
<dbReference type="AlphaFoldDB" id="A0A8S1Y587"/>
<comment type="caution">
    <text evidence="1">The sequence shown here is derived from an EMBL/GenBank/DDBJ whole genome shotgun (WGS) entry which is preliminary data.</text>
</comment>
<name>A0A8S1Y587_PAROT</name>
<dbReference type="Proteomes" id="UP000683925">
    <property type="component" value="Unassembled WGS sequence"/>
</dbReference>
<evidence type="ECO:0000313" key="1">
    <source>
        <dbReference type="EMBL" id="CAD8208148.1"/>
    </source>
</evidence>
<proteinExistence type="predicted"/>
<organism evidence="1 2">
    <name type="scientific">Paramecium octaurelia</name>
    <dbReference type="NCBI Taxonomy" id="43137"/>
    <lineage>
        <taxon>Eukaryota</taxon>
        <taxon>Sar</taxon>
        <taxon>Alveolata</taxon>
        <taxon>Ciliophora</taxon>
        <taxon>Intramacronucleata</taxon>
        <taxon>Oligohymenophorea</taxon>
        <taxon>Peniculida</taxon>
        <taxon>Parameciidae</taxon>
        <taxon>Paramecium</taxon>
    </lineage>
</organism>
<reference evidence="1" key="1">
    <citation type="submission" date="2021-01" db="EMBL/GenBank/DDBJ databases">
        <authorList>
            <consortium name="Genoscope - CEA"/>
            <person name="William W."/>
        </authorList>
    </citation>
    <scope>NUCLEOTIDE SEQUENCE</scope>
</reference>
<accession>A0A8S1Y587</accession>
<protein>
    <submittedName>
        <fullName evidence="1">Uncharacterized protein</fullName>
    </submittedName>
</protein>
<sequence length="71" mass="8443">MNLQNRFSWDKAYLTYKLLQVYILIKRSDIKIKGKSNRLVSNANEMPTINLRTVSPQSRSLKLDFLIFDFF</sequence>
<dbReference type="EMBL" id="CAJJDP010000144">
    <property type="protein sequence ID" value="CAD8208148.1"/>
    <property type="molecule type" value="Genomic_DNA"/>
</dbReference>
<evidence type="ECO:0000313" key="2">
    <source>
        <dbReference type="Proteomes" id="UP000683925"/>
    </source>
</evidence>